<name>A0A7Y4P4Q2_9ACTN</name>
<dbReference type="AlphaFoldDB" id="A0A7Y4P4Q2"/>
<gene>
    <name evidence="2" type="ORF">HNR71_005755</name>
    <name evidence="3" type="ORF">HPO96_34545</name>
</gene>
<dbReference type="EMBL" id="JABJRC010000012">
    <property type="protein sequence ID" value="NOL45380.1"/>
    <property type="molecule type" value="Genomic_DNA"/>
</dbReference>
<evidence type="ECO:0000313" key="2">
    <source>
        <dbReference type="EMBL" id="MBB6570118.1"/>
    </source>
</evidence>
<evidence type="ECO:0000313" key="3">
    <source>
        <dbReference type="EMBL" id="NOL45380.1"/>
    </source>
</evidence>
<dbReference type="Pfam" id="PF19266">
    <property type="entry name" value="CIS_tube"/>
    <property type="match status" value="1"/>
</dbReference>
<dbReference type="InterPro" id="IPR018392">
    <property type="entry name" value="LysM"/>
</dbReference>
<dbReference type="Proteomes" id="UP000534306">
    <property type="component" value="Unassembled WGS sequence"/>
</dbReference>
<protein>
    <submittedName>
        <fullName evidence="3">LysM peptidoglycan-binding domain-containing protein</fullName>
    </submittedName>
</protein>
<dbReference type="RefSeq" id="WP_171678682.1">
    <property type="nucleotide sequence ID" value="NZ_BAAAGT010000005.1"/>
</dbReference>
<comment type="caution">
    <text evidence="3">The sequence shown here is derived from an EMBL/GenBank/DDBJ whole genome shotgun (WGS) entry which is preliminary data.</text>
</comment>
<dbReference type="EMBL" id="JACHKF010000001">
    <property type="protein sequence ID" value="MBB6570118.1"/>
    <property type="molecule type" value="Genomic_DNA"/>
</dbReference>
<sequence>MSAVTRGNLAKAYLEIHEAMPNKGAGAALGASRGAIAFQFNPNELTVRKAAKWNSEPGRGAKKAAPPEFQGPEPGKLTVEMFFDATDTMNDAVVKAVKALFECCAPTDTSMGKNKPVPPLVVFHWGALDFFPSFITSVTAKYTLFTPEGTPVRATCTVDLQEMPAQTAKQNPTSGSLTARRTHVLLEGESLATVAYAEYGDPAMWRPLARANDIDDPLRLTPGSTLLLPAADELLAG</sequence>
<dbReference type="Proteomes" id="UP000553957">
    <property type="component" value="Unassembled WGS sequence"/>
</dbReference>
<accession>A0A7Y4P4Q2</accession>
<reference evidence="2 5" key="2">
    <citation type="submission" date="2020-08" db="EMBL/GenBank/DDBJ databases">
        <title>Sequencing the genomes of 1000 actinobacteria strains.</title>
        <authorList>
            <person name="Klenk H.-P."/>
        </authorList>
    </citation>
    <scope>NUCLEOTIDE SEQUENCE [LARGE SCALE GENOMIC DNA]</scope>
    <source>
        <strain evidence="2 5">DSM 15626</strain>
    </source>
</reference>
<dbReference type="InterPro" id="IPR045361">
    <property type="entry name" value="CIS_tube_prot_N"/>
</dbReference>
<evidence type="ECO:0000313" key="4">
    <source>
        <dbReference type="Proteomes" id="UP000534306"/>
    </source>
</evidence>
<evidence type="ECO:0000313" key="5">
    <source>
        <dbReference type="Proteomes" id="UP000553957"/>
    </source>
</evidence>
<keyword evidence="4" id="KW-1185">Reference proteome</keyword>
<feature type="domain" description="LysM" evidence="1">
    <location>
        <begin position="181"/>
        <end position="228"/>
    </location>
</feature>
<dbReference type="Gene3D" id="3.10.350.10">
    <property type="entry name" value="LysM domain"/>
    <property type="match status" value="1"/>
</dbReference>
<dbReference type="PROSITE" id="PS51782">
    <property type="entry name" value="LYSM"/>
    <property type="match status" value="1"/>
</dbReference>
<evidence type="ECO:0000259" key="1">
    <source>
        <dbReference type="PROSITE" id="PS51782"/>
    </source>
</evidence>
<organism evidence="3 4">
    <name type="scientific">Kribbella sandramycini</name>
    <dbReference type="NCBI Taxonomy" id="60450"/>
    <lineage>
        <taxon>Bacteria</taxon>
        <taxon>Bacillati</taxon>
        <taxon>Actinomycetota</taxon>
        <taxon>Actinomycetes</taxon>
        <taxon>Propionibacteriales</taxon>
        <taxon>Kribbellaceae</taxon>
        <taxon>Kribbella</taxon>
    </lineage>
</organism>
<proteinExistence type="predicted"/>
<dbReference type="InterPro" id="IPR036779">
    <property type="entry name" value="LysM_dom_sf"/>
</dbReference>
<reference evidence="3 4" key="1">
    <citation type="submission" date="2020-05" db="EMBL/GenBank/DDBJ databases">
        <title>Genome sequence of Kribbella sandramycini ATCC 39419.</title>
        <authorList>
            <person name="Maclea K.S."/>
            <person name="Fair J.L."/>
        </authorList>
    </citation>
    <scope>NUCLEOTIDE SEQUENCE [LARGE SCALE GENOMIC DNA]</scope>
    <source>
        <strain evidence="3 4">ATCC 39419</strain>
    </source>
</reference>